<name>A0ACB7U430_DIOAL</name>
<dbReference type="EMBL" id="CM037029">
    <property type="protein sequence ID" value="KAH7655020.1"/>
    <property type="molecule type" value="Genomic_DNA"/>
</dbReference>
<evidence type="ECO:0000313" key="1">
    <source>
        <dbReference type="EMBL" id="KAH7655020.1"/>
    </source>
</evidence>
<accession>A0ACB7U430</accession>
<evidence type="ECO:0000313" key="2">
    <source>
        <dbReference type="Proteomes" id="UP000827976"/>
    </source>
</evidence>
<reference evidence="2" key="1">
    <citation type="journal article" date="2022" name="Nat. Commun.">
        <title>Chromosome evolution and the genetic basis of agronomically important traits in greater yam.</title>
        <authorList>
            <person name="Bredeson J.V."/>
            <person name="Lyons J.B."/>
            <person name="Oniyinde I.O."/>
            <person name="Okereke N.R."/>
            <person name="Kolade O."/>
            <person name="Nnabue I."/>
            <person name="Nwadili C.O."/>
            <person name="Hribova E."/>
            <person name="Parker M."/>
            <person name="Nwogha J."/>
            <person name="Shu S."/>
            <person name="Carlson J."/>
            <person name="Kariba R."/>
            <person name="Muthemba S."/>
            <person name="Knop K."/>
            <person name="Barton G.J."/>
            <person name="Sherwood A.V."/>
            <person name="Lopez-Montes A."/>
            <person name="Asiedu R."/>
            <person name="Jamnadass R."/>
            <person name="Muchugi A."/>
            <person name="Goodstein D."/>
            <person name="Egesi C.N."/>
            <person name="Featherston J."/>
            <person name="Asfaw A."/>
            <person name="Simpson G.G."/>
            <person name="Dolezel J."/>
            <person name="Hendre P.S."/>
            <person name="Van Deynze A."/>
            <person name="Kumar P.L."/>
            <person name="Obidiegwu J.E."/>
            <person name="Bhattacharjee R."/>
            <person name="Rokhsar D.S."/>
        </authorList>
    </citation>
    <scope>NUCLEOTIDE SEQUENCE [LARGE SCALE GENOMIC DNA]</scope>
    <source>
        <strain evidence="2">cv. TDa95/00328</strain>
    </source>
</reference>
<gene>
    <name evidence="1" type="ORF">IHE45_19G178400</name>
</gene>
<comment type="caution">
    <text evidence="1">The sequence shown here is derived from an EMBL/GenBank/DDBJ whole genome shotgun (WGS) entry which is preliminary data.</text>
</comment>
<keyword evidence="1" id="KW-0251">Elongation factor</keyword>
<sequence length="241" mass="26391">MAVSDVQGDQITQEEEQTLKYLGFVHVATIQALLCFSKLYEYAKENAGPLKSGVQSVEGTVKTVVRPVYNKFHDVPFELLKFVDRKVDESVCDLGKRMPPLVKDASTQAYTVVQKAPEVARSVAGEVQRTGVVGTATGIAKSAYTKCEPAAKDLYTKYEPAAERYAVSAWKSLNRLPLFPQVAHVMVPTAAYWSEKYNQAVCHAADHGYAVSAYLPLVPTQRIAKVFSEDNTGAEVPAVSQ</sequence>
<organism evidence="1 2">
    <name type="scientific">Dioscorea alata</name>
    <name type="common">Purple yam</name>
    <dbReference type="NCBI Taxonomy" id="55571"/>
    <lineage>
        <taxon>Eukaryota</taxon>
        <taxon>Viridiplantae</taxon>
        <taxon>Streptophyta</taxon>
        <taxon>Embryophyta</taxon>
        <taxon>Tracheophyta</taxon>
        <taxon>Spermatophyta</taxon>
        <taxon>Magnoliopsida</taxon>
        <taxon>Liliopsida</taxon>
        <taxon>Dioscoreales</taxon>
        <taxon>Dioscoreaceae</taxon>
        <taxon>Dioscorea</taxon>
    </lineage>
</organism>
<keyword evidence="2" id="KW-1185">Reference proteome</keyword>
<proteinExistence type="predicted"/>
<protein>
    <submittedName>
        <fullName evidence="1">Rubber elongation factor protein</fullName>
    </submittedName>
</protein>
<dbReference type="Proteomes" id="UP000827976">
    <property type="component" value="Chromosome 19"/>
</dbReference>
<keyword evidence="1" id="KW-0648">Protein biosynthesis</keyword>